<accession>A0AAW0E7Q5</accession>
<feature type="compositionally biased region" description="Low complexity" evidence="2">
    <location>
        <begin position="183"/>
        <end position="193"/>
    </location>
</feature>
<proteinExistence type="predicted"/>
<reference evidence="3 4" key="1">
    <citation type="journal article" date="2024" name="J Genomics">
        <title>Draft genome sequencing and assembly of Favolaschia claudopus CIRM-BRFM 2984 isolated from oak limbs.</title>
        <authorList>
            <person name="Navarro D."/>
            <person name="Drula E."/>
            <person name="Chaduli D."/>
            <person name="Cazenave R."/>
            <person name="Ahrendt S."/>
            <person name="Wang J."/>
            <person name="Lipzen A."/>
            <person name="Daum C."/>
            <person name="Barry K."/>
            <person name="Grigoriev I.V."/>
            <person name="Favel A."/>
            <person name="Rosso M.N."/>
            <person name="Martin F."/>
        </authorList>
    </citation>
    <scope>NUCLEOTIDE SEQUENCE [LARGE SCALE GENOMIC DNA]</scope>
    <source>
        <strain evidence="3 4">CIRM-BRFM 2984</strain>
    </source>
</reference>
<feature type="coiled-coil region" evidence="1">
    <location>
        <begin position="139"/>
        <end position="166"/>
    </location>
</feature>
<feature type="region of interest" description="Disordered" evidence="2">
    <location>
        <begin position="1"/>
        <end position="129"/>
    </location>
</feature>
<sequence>MNRRAGSSRTAAAAPNSAGWSHDPGPQFYGDGAPQGNPQVRPFHVPAPPANGPIYHDPRFLGLGPPPATPKPSRSTSLQPPSFFNQDQYGRSNGRSQSLNANAYDVATPTQSSGNNHIPARPSIPPYRHTTIPEEQTQLDRLLDMMQLLRGDVASLSERLDRVEDIVSRVDIAVLHIQQHAVPSAAPDSSVAADTDREEDDEQVGPSADAVLVTTALTANENRALQSFVTQGFRRYCNVTGQRWPDPDVLRLNPVTNEVYPTPIFAANVTHTVNNQIFRAVARQAFSDLQNRDAWPEKLKRQRGLPDPTIDMPLLIKLAKESFRNLKSGWKDVQTVDASIMADTNRQNHRRMMRRQRQSKQFTKAAAAFAAFRGLDVAFLLDLIYEQYLWDEVSEPEEESGETPEAWKVRLAAAADLPTAPAALKKIKLLEIAFPAWQSAPYSKLLHDFLDFCRESPDDSATDDKSTSNTRYERVDAGRLSRRIPRIAPYNFGISSQWWNENHSTPSMKPLLKTWKKWPEPANCGLIFEHDAMGHIVGASYAAE</sequence>
<dbReference type="AlphaFoldDB" id="A0AAW0E7Q5"/>
<evidence type="ECO:0000313" key="3">
    <source>
        <dbReference type="EMBL" id="KAK7059285.1"/>
    </source>
</evidence>
<protein>
    <submittedName>
        <fullName evidence="3">Uncharacterized protein</fullName>
    </submittedName>
</protein>
<evidence type="ECO:0000256" key="2">
    <source>
        <dbReference type="SAM" id="MobiDB-lite"/>
    </source>
</evidence>
<evidence type="ECO:0000313" key="4">
    <source>
        <dbReference type="Proteomes" id="UP001362999"/>
    </source>
</evidence>
<feature type="region of interest" description="Disordered" evidence="2">
    <location>
        <begin position="183"/>
        <end position="206"/>
    </location>
</feature>
<feature type="compositionally biased region" description="Low complexity" evidence="2">
    <location>
        <begin position="1"/>
        <end position="14"/>
    </location>
</feature>
<dbReference type="Proteomes" id="UP001362999">
    <property type="component" value="Unassembled WGS sequence"/>
</dbReference>
<keyword evidence="4" id="KW-1185">Reference proteome</keyword>
<gene>
    <name evidence="3" type="ORF">R3P38DRAFT_2495844</name>
</gene>
<dbReference type="EMBL" id="JAWWNJ010000003">
    <property type="protein sequence ID" value="KAK7059285.1"/>
    <property type="molecule type" value="Genomic_DNA"/>
</dbReference>
<organism evidence="3 4">
    <name type="scientific">Favolaschia claudopus</name>
    <dbReference type="NCBI Taxonomy" id="2862362"/>
    <lineage>
        <taxon>Eukaryota</taxon>
        <taxon>Fungi</taxon>
        <taxon>Dikarya</taxon>
        <taxon>Basidiomycota</taxon>
        <taxon>Agaricomycotina</taxon>
        <taxon>Agaricomycetes</taxon>
        <taxon>Agaricomycetidae</taxon>
        <taxon>Agaricales</taxon>
        <taxon>Marasmiineae</taxon>
        <taxon>Mycenaceae</taxon>
        <taxon>Favolaschia</taxon>
    </lineage>
</organism>
<comment type="caution">
    <text evidence="3">The sequence shown here is derived from an EMBL/GenBank/DDBJ whole genome shotgun (WGS) entry which is preliminary data.</text>
</comment>
<evidence type="ECO:0000256" key="1">
    <source>
        <dbReference type="SAM" id="Coils"/>
    </source>
</evidence>
<feature type="compositionally biased region" description="Polar residues" evidence="2">
    <location>
        <begin position="72"/>
        <end position="101"/>
    </location>
</feature>
<keyword evidence="1" id="KW-0175">Coiled coil</keyword>
<name>A0AAW0E7Q5_9AGAR</name>